<evidence type="ECO:0000313" key="2">
    <source>
        <dbReference type="EMBL" id="KAE8966576.1"/>
    </source>
</evidence>
<dbReference type="EMBL" id="QXFV01005046">
    <property type="protein sequence ID" value="KAE8966576.1"/>
    <property type="molecule type" value="Genomic_DNA"/>
</dbReference>
<keyword evidence="5" id="KW-1185">Reference proteome</keyword>
<evidence type="ECO:0000313" key="4">
    <source>
        <dbReference type="Proteomes" id="UP000429607"/>
    </source>
</evidence>
<accession>A0A6A3H9T8</accession>
<evidence type="ECO:0000313" key="5">
    <source>
        <dbReference type="Proteomes" id="UP000434957"/>
    </source>
</evidence>
<organism evidence="2 4">
    <name type="scientific">Phytophthora rubi</name>
    <dbReference type="NCBI Taxonomy" id="129364"/>
    <lineage>
        <taxon>Eukaryota</taxon>
        <taxon>Sar</taxon>
        <taxon>Stramenopiles</taxon>
        <taxon>Oomycota</taxon>
        <taxon>Peronosporomycetes</taxon>
        <taxon>Peronosporales</taxon>
        <taxon>Peronosporaceae</taxon>
        <taxon>Phytophthora</taxon>
    </lineage>
</organism>
<dbReference type="EMBL" id="QXFT01005003">
    <property type="protein sequence ID" value="KAE9274710.1"/>
    <property type="molecule type" value="Genomic_DNA"/>
</dbReference>
<sequence length="172" mass="18880">MTIFYAYNTGRVIPRSGTRLTASPLVSSPFIDNADRVGAVRRHLRHFRRPPSQRRATGSDPRRISRILEIVCASSCGIDVHAAGAGDTTSTGFQALQSPNSIAEFQEEECASSGDSPLYRNVALDTELSGVKQQLMDDVYAAHNREFLHAYSSTPHTAMSRADYETAPYSVE</sequence>
<protein>
    <submittedName>
        <fullName evidence="2">Uncharacterized protein</fullName>
    </submittedName>
</protein>
<evidence type="ECO:0000313" key="3">
    <source>
        <dbReference type="EMBL" id="KAE9274710.1"/>
    </source>
</evidence>
<dbReference type="AlphaFoldDB" id="A0A6A3H9T8"/>
<name>A0A6A3H9T8_9STRA</name>
<comment type="caution">
    <text evidence="2">The sequence shown here is derived from an EMBL/GenBank/DDBJ whole genome shotgun (WGS) entry which is preliminary data.</text>
</comment>
<evidence type="ECO:0000313" key="1">
    <source>
        <dbReference type="EMBL" id="KAE8964555.1"/>
    </source>
</evidence>
<dbReference type="Proteomes" id="UP000435112">
    <property type="component" value="Unassembled WGS sequence"/>
</dbReference>
<proteinExistence type="predicted"/>
<dbReference type="EMBL" id="QXFU01005392">
    <property type="protein sequence ID" value="KAE8964555.1"/>
    <property type="molecule type" value="Genomic_DNA"/>
</dbReference>
<reference evidence="4 6" key="1">
    <citation type="submission" date="2018-09" db="EMBL/GenBank/DDBJ databases">
        <title>Genomic investigation of the strawberry pathogen Phytophthora fragariae indicates pathogenicity is determined by transcriptional variation in three key races.</title>
        <authorList>
            <person name="Adams T.M."/>
            <person name="Armitage A.D."/>
            <person name="Sobczyk M.K."/>
            <person name="Bates H.J."/>
            <person name="Dunwell J.M."/>
            <person name="Nellist C.F."/>
            <person name="Harrison R.J."/>
        </authorList>
    </citation>
    <scope>NUCLEOTIDE SEQUENCE [LARGE SCALE GENOMIC DNA]</scope>
    <source>
        <strain evidence="2 4">SCRP249</strain>
        <strain evidence="1 6">SCRP324</strain>
        <strain evidence="3 5">SCRP333</strain>
    </source>
</reference>
<evidence type="ECO:0000313" key="6">
    <source>
        <dbReference type="Proteomes" id="UP000435112"/>
    </source>
</evidence>
<dbReference type="Proteomes" id="UP000434957">
    <property type="component" value="Unassembled WGS sequence"/>
</dbReference>
<gene>
    <name evidence="2" type="ORF">PR001_g28363</name>
    <name evidence="1" type="ORF">PR002_g28941</name>
    <name evidence="3" type="ORF">PR003_g29529</name>
</gene>
<dbReference type="Proteomes" id="UP000429607">
    <property type="component" value="Unassembled WGS sequence"/>
</dbReference>